<reference evidence="1" key="1">
    <citation type="submission" date="2023-10" db="EMBL/GenBank/DDBJ databases">
        <authorList>
            <person name="Domelevo Entfellner J.-B."/>
        </authorList>
    </citation>
    <scope>NUCLEOTIDE SEQUENCE</scope>
</reference>
<dbReference type="AlphaFoldDB" id="A0AA86SCG2"/>
<dbReference type="Gramene" id="rna-AYBTSS11_LOCUS14946">
    <property type="protein sequence ID" value="CAJ1951763.1"/>
    <property type="gene ID" value="gene-AYBTSS11_LOCUS14946"/>
</dbReference>
<dbReference type="Proteomes" id="UP001189624">
    <property type="component" value="Chromosome 4"/>
</dbReference>
<dbReference type="EMBL" id="OY731401">
    <property type="protein sequence ID" value="CAJ1951763.1"/>
    <property type="molecule type" value="Genomic_DNA"/>
</dbReference>
<sequence length="75" mass="8870">MYEMKLGKPKQTSQEGRFLHLTYALDSMVFLNRVTAWEEMQADTLQASEFDKQSLELVISFDRHRQVKVYIGRDN</sequence>
<evidence type="ECO:0000313" key="2">
    <source>
        <dbReference type="Proteomes" id="UP001189624"/>
    </source>
</evidence>
<keyword evidence="2" id="KW-1185">Reference proteome</keyword>
<evidence type="ECO:0000313" key="1">
    <source>
        <dbReference type="EMBL" id="CAJ1951763.1"/>
    </source>
</evidence>
<proteinExistence type="predicted"/>
<gene>
    <name evidence="1" type="ORF">AYBTSS11_LOCUS14946</name>
</gene>
<accession>A0AA86SCG2</accession>
<organism evidence="1 2">
    <name type="scientific">Sphenostylis stenocarpa</name>
    <dbReference type="NCBI Taxonomy" id="92480"/>
    <lineage>
        <taxon>Eukaryota</taxon>
        <taxon>Viridiplantae</taxon>
        <taxon>Streptophyta</taxon>
        <taxon>Embryophyta</taxon>
        <taxon>Tracheophyta</taxon>
        <taxon>Spermatophyta</taxon>
        <taxon>Magnoliopsida</taxon>
        <taxon>eudicotyledons</taxon>
        <taxon>Gunneridae</taxon>
        <taxon>Pentapetalae</taxon>
        <taxon>rosids</taxon>
        <taxon>fabids</taxon>
        <taxon>Fabales</taxon>
        <taxon>Fabaceae</taxon>
        <taxon>Papilionoideae</taxon>
        <taxon>50 kb inversion clade</taxon>
        <taxon>NPAAA clade</taxon>
        <taxon>indigoferoid/millettioid clade</taxon>
        <taxon>Phaseoleae</taxon>
        <taxon>Sphenostylis</taxon>
    </lineage>
</organism>
<name>A0AA86SCG2_9FABA</name>
<protein>
    <submittedName>
        <fullName evidence="1">Uncharacterized protein</fullName>
    </submittedName>
</protein>